<protein>
    <submittedName>
        <fullName evidence="2">Unnamed protein product</fullName>
    </submittedName>
</protein>
<sequence length="249" mass="28187">MTYPLKYDCVLTRGAHAGGEVPGGVRAGHGGDGAAGDHQVAAGEGAAAPLGECENGWTSLEETIADCCVWLCAAQFRDLVKSRNTDIQEEYARMLKELDDQTESLDQDVAKERELKAERAKRRQEEALEREASKKQKLEEEKAQLKGQLEEVTAEIRQLQEVFATLEKEDENENSPDDAQSAEEQRRREEERAQNEIVELQQEIVLLKEAQEAIAEKIDVRVRADRALSHKWRLMLCCRCTNFSFRNNR</sequence>
<name>A0A9W6WR87_9STRA</name>
<proteinExistence type="predicted"/>
<gene>
    <name evidence="2" type="ORF">Plil01_000348100</name>
</gene>
<evidence type="ECO:0000313" key="3">
    <source>
        <dbReference type="Proteomes" id="UP001165083"/>
    </source>
</evidence>
<feature type="region of interest" description="Disordered" evidence="1">
    <location>
        <begin position="166"/>
        <end position="193"/>
    </location>
</feature>
<dbReference type="Proteomes" id="UP001165083">
    <property type="component" value="Unassembled WGS sequence"/>
</dbReference>
<evidence type="ECO:0000256" key="1">
    <source>
        <dbReference type="SAM" id="MobiDB-lite"/>
    </source>
</evidence>
<keyword evidence="3" id="KW-1185">Reference proteome</keyword>
<dbReference type="EMBL" id="BSXW01000135">
    <property type="protein sequence ID" value="GMF12943.1"/>
    <property type="molecule type" value="Genomic_DNA"/>
</dbReference>
<feature type="compositionally biased region" description="Basic and acidic residues" evidence="1">
    <location>
        <begin position="183"/>
        <end position="193"/>
    </location>
</feature>
<dbReference type="OrthoDB" id="68456at2759"/>
<reference evidence="2" key="1">
    <citation type="submission" date="2023-04" db="EMBL/GenBank/DDBJ databases">
        <title>Phytophthora lilii NBRC 32176.</title>
        <authorList>
            <person name="Ichikawa N."/>
            <person name="Sato H."/>
            <person name="Tonouchi N."/>
        </authorList>
    </citation>
    <scope>NUCLEOTIDE SEQUENCE</scope>
    <source>
        <strain evidence="2">NBRC 32176</strain>
    </source>
</reference>
<comment type="caution">
    <text evidence="2">The sequence shown here is derived from an EMBL/GenBank/DDBJ whole genome shotgun (WGS) entry which is preliminary data.</text>
</comment>
<organism evidence="2 3">
    <name type="scientific">Phytophthora lilii</name>
    <dbReference type="NCBI Taxonomy" id="2077276"/>
    <lineage>
        <taxon>Eukaryota</taxon>
        <taxon>Sar</taxon>
        <taxon>Stramenopiles</taxon>
        <taxon>Oomycota</taxon>
        <taxon>Peronosporomycetes</taxon>
        <taxon>Peronosporales</taxon>
        <taxon>Peronosporaceae</taxon>
        <taxon>Phytophthora</taxon>
    </lineage>
</organism>
<dbReference type="AlphaFoldDB" id="A0A9W6WR87"/>
<evidence type="ECO:0000313" key="2">
    <source>
        <dbReference type="EMBL" id="GMF12943.1"/>
    </source>
</evidence>
<feature type="region of interest" description="Disordered" evidence="1">
    <location>
        <begin position="116"/>
        <end position="140"/>
    </location>
</feature>
<accession>A0A9W6WR87</accession>